<proteinExistence type="predicted"/>
<dbReference type="AlphaFoldDB" id="A0A9P5HHD2"/>
<dbReference type="PANTHER" id="PTHR33112:SF16">
    <property type="entry name" value="HETEROKARYON INCOMPATIBILITY DOMAIN-CONTAINING PROTEIN"/>
    <property type="match status" value="1"/>
</dbReference>
<sequence length="643" mass="73465">MVSHSRLLLGSRSGLAVRTERHKHLTPGELELSATKCQLCSFLLASLKEQEQPEQPNSEELEDGHYFVFDVKKRDSTSPLSVRIHASRTMKSTTLHLFTDTHECDISETTESDTVFDLAKYWIEECQQHPILGEPGSPIVHLIETKGMDSCKYTALSHCWGGKVPEITLRQNTLDALKQSISIAELPKNFQDAITVTRGIGIRYVWIDSLCILQDSVQDWRDESIAMGLVYAHAREPSKCFLRGGDGDILGTRPADYEKRQEVALDELFDRYVEKAPLSKRGWTFQERVLAQRVLHFCDGLVLFECNTLRASELYADGVRHPEKQNFRIDGTFRKPNEKADSLEPRPVEISGGHKMQLAPVFVGSGWAYLPSYLPTWKENPNYKTPEELQDNYYRNSALRGMRGEFQLLLRARGKLPGEMVEFHKSWYEIVERYAGRNLSKESDRLPAVLGVADFIKRSSRRLFVAGLWEDTIPMNLLWNVKETNAIARSSIPVPTWSWASISVSIETQLRHVKTENPKLSVLPLISIAGIENTVKHNGWIHNAELKLVGRLCDFSRLKTNDIMDRLNAGVDLVTARDVHYLPILELNRTIVDDVDDSQIHGIIVRRKFYIRDEFERIGYFSSTVQDVTLEMLKQPKREMVLV</sequence>
<comment type="caution">
    <text evidence="2">The sequence shown here is derived from an EMBL/GenBank/DDBJ whole genome shotgun (WGS) entry which is preliminary data.</text>
</comment>
<keyword evidence="3" id="KW-1185">Reference proteome</keyword>
<dbReference type="Pfam" id="PF06985">
    <property type="entry name" value="HET"/>
    <property type="match status" value="1"/>
</dbReference>
<dbReference type="Proteomes" id="UP000722485">
    <property type="component" value="Unassembled WGS sequence"/>
</dbReference>
<dbReference type="PANTHER" id="PTHR33112">
    <property type="entry name" value="DOMAIN PROTEIN, PUTATIVE-RELATED"/>
    <property type="match status" value="1"/>
</dbReference>
<reference evidence="2" key="1">
    <citation type="submission" date="2020-03" db="EMBL/GenBank/DDBJ databases">
        <title>Draft Genome Sequence of Cylindrodendrum hubeiense.</title>
        <authorList>
            <person name="Buettner E."/>
            <person name="Kellner H."/>
        </authorList>
    </citation>
    <scope>NUCLEOTIDE SEQUENCE</scope>
    <source>
        <strain evidence="2">IHI 201604</strain>
    </source>
</reference>
<dbReference type="OrthoDB" id="5347061at2759"/>
<feature type="domain" description="Heterokaryon incompatibility" evidence="1">
    <location>
        <begin position="153"/>
        <end position="287"/>
    </location>
</feature>
<evidence type="ECO:0000313" key="2">
    <source>
        <dbReference type="EMBL" id="KAF7558110.1"/>
    </source>
</evidence>
<evidence type="ECO:0000313" key="3">
    <source>
        <dbReference type="Proteomes" id="UP000722485"/>
    </source>
</evidence>
<name>A0A9P5HHD2_9HYPO</name>
<dbReference type="InterPro" id="IPR010730">
    <property type="entry name" value="HET"/>
</dbReference>
<protein>
    <recommendedName>
        <fullName evidence="1">Heterokaryon incompatibility domain-containing protein</fullName>
    </recommendedName>
</protein>
<gene>
    <name evidence="2" type="ORF">G7Z17_g80</name>
</gene>
<organism evidence="2 3">
    <name type="scientific">Cylindrodendrum hubeiense</name>
    <dbReference type="NCBI Taxonomy" id="595255"/>
    <lineage>
        <taxon>Eukaryota</taxon>
        <taxon>Fungi</taxon>
        <taxon>Dikarya</taxon>
        <taxon>Ascomycota</taxon>
        <taxon>Pezizomycotina</taxon>
        <taxon>Sordariomycetes</taxon>
        <taxon>Hypocreomycetidae</taxon>
        <taxon>Hypocreales</taxon>
        <taxon>Nectriaceae</taxon>
        <taxon>Cylindrodendrum</taxon>
    </lineage>
</organism>
<accession>A0A9P5HHD2</accession>
<dbReference type="EMBL" id="JAANBB010000001">
    <property type="protein sequence ID" value="KAF7558110.1"/>
    <property type="molecule type" value="Genomic_DNA"/>
</dbReference>
<evidence type="ECO:0000259" key="1">
    <source>
        <dbReference type="Pfam" id="PF06985"/>
    </source>
</evidence>